<reference evidence="7 8" key="1">
    <citation type="journal article" date="2014" name="Genome Announc.">
        <title>Draft Genome Sequence of Fervidicella metallireducens Strain AeBT, an Iron-Reducing Thermoanaerobe from the Great Artesian Basin.</title>
        <authorList>
            <person name="Patel B.K."/>
        </authorList>
    </citation>
    <scope>NUCLEOTIDE SEQUENCE [LARGE SCALE GENOMIC DNA]</scope>
    <source>
        <strain evidence="7 8">AeB</strain>
    </source>
</reference>
<dbReference type="Gene3D" id="1.10.260.40">
    <property type="entry name" value="lambda repressor-like DNA-binding domains"/>
    <property type="match status" value="1"/>
</dbReference>
<evidence type="ECO:0000256" key="1">
    <source>
        <dbReference type="ARBA" id="ARBA00004496"/>
    </source>
</evidence>
<comment type="subcellular location">
    <subcellularLocation>
        <location evidence="1">Cytoplasm</location>
    </subcellularLocation>
</comment>
<dbReference type="STRING" id="1403537.Q428_08425"/>
<dbReference type="GO" id="GO:0005737">
    <property type="term" value="C:cytoplasm"/>
    <property type="evidence" value="ECO:0007669"/>
    <property type="project" value="UniProtKB-SubCell"/>
</dbReference>
<protein>
    <recommendedName>
        <fullName evidence="6">HTH cro/C1-type domain-containing protein</fullName>
    </recommendedName>
</protein>
<evidence type="ECO:0000313" key="8">
    <source>
        <dbReference type="Proteomes" id="UP000019681"/>
    </source>
</evidence>
<organism evidence="7 8">
    <name type="scientific">Fervidicella metallireducens AeB</name>
    <dbReference type="NCBI Taxonomy" id="1403537"/>
    <lineage>
        <taxon>Bacteria</taxon>
        <taxon>Bacillati</taxon>
        <taxon>Bacillota</taxon>
        <taxon>Clostridia</taxon>
        <taxon>Eubacteriales</taxon>
        <taxon>Clostridiaceae</taxon>
        <taxon>Fervidicella</taxon>
    </lineage>
</organism>
<gene>
    <name evidence="7" type="ORF">Q428_08425</name>
</gene>
<dbReference type="Gene3D" id="1.25.40.10">
    <property type="entry name" value="Tetratricopeptide repeat domain"/>
    <property type="match status" value="3"/>
</dbReference>
<evidence type="ECO:0000313" key="7">
    <source>
        <dbReference type="EMBL" id="EYE88323.1"/>
    </source>
</evidence>
<dbReference type="Pfam" id="PF01381">
    <property type="entry name" value="HTH_3"/>
    <property type="match status" value="1"/>
</dbReference>
<keyword evidence="4" id="KW-0802">TPR repeat</keyword>
<accession>A0A017RU74</accession>
<dbReference type="RefSeq" id="WP_035379876.1">
    <property type="nucleotide sequence ID" value="NZ_AZQP01000023.1"/>
</dbReference>
<keyword evidence="2" id="KW-0963">Cytoplasm</keyword>
<dbReference type="EMBL" id="AZQP01000023">
    <property type="protein sequence ID" value="EYE88323.1"/>
    <property type="molecule type" value="Genomic_DNA"/>
</dbReference>
<dbReference type="InterPro" id="IPR011990">
    <property type="entry name" value="TPR-like_helical_dom_sf"/>
</dbReference>
<dbReference type="InterPro" id="IPR019734">
    <property type="entry name" value="TPR_rpt"/>
</dbReference>
<dbReference type="OrthoDB" id="2986817at2"/>
<dbReference type="SMART" id="SM00530">
    <property type="entry name" value="HTH_XRE"/>
    <property type="match status" value="1"/>
</dbReference>
<dbReference type="SUPFAM" id="SSF47413">
    <property type="entry name" value="lambda repressor-like DNA-binding domains"/>
    <property type="match status" value="1"/>
</dbReference>
<proteinExistence type="inferred from homology"/>
<dbReference type="SUPFAM" id="SSF48452">
    <property type="entry name" value="TPR-like"/>
    <property type="match status" value="3"/>
</dbReference>
<name>A0A017RU74_9CLOT</name>
<keyword evidence="3" id="KW-0677">Repeat</keyword>
<evidence type="ECO:0000256" key="3">
    <source>
        <dbReference type="ARBA" id="ARBA00022737"/>
    </source>
</evidence>
<evidence type="ECO:0000256" key="2">
    <source>
        <dbReference type="ARBA" id="ARBA00022490"/>
    </source>
</evidence>
<dbReference type="InterPro" id="IPR001387">
    <property type="entry name" value="Cro/C1-type_HTH"/>
</dbReference>
<comment type="caution">
    <text evidence="7">The sequence shown here is derived from an EMBL/GenBank/DDBJ whole genome shotgun (WGS) entry which is preliminary data.</text>
</comment>
<dbReference type="PROSITE" id="PS50943">
    <property type="entry name" value="HTH_CROC1"/>
    <property type="match status" value="1"/>
</dbReference>
<dbReference type="Proteomes" id="UP000019681">
    <property type="component" value="Unassembled WGS sequence"/>
</dbReference>
<dbReference type="GO" id="GO:0003677">
    <property type="term" value="F:DNA binding"/>
    <property type="evidence" value="ECO:0007669"/>
    <property type="project" value="InterPro"/>
</dbReference>
<feature type="domain" description="HTH cro/C1-type" evidence="6">
    <location>
        <begin position="10"/>
        <end position="63"/>
    </location>
</feature>
<evidence type="ECO:0000256" key="4">
    <source>
        <dbReference type="ARBA" id="ARBA00022803"/>
    </source>
</evidence>
<dbReference type="InterPro" id="IPR010982">
    <property type="entry name" value="Lambda_DNA-bd_dom_sf"/>
</dbReference>
<dbReference type="InterPro" id="IPR051476">
    <property type="entry name" value="Bac_ResReg_Asp_Phosphatase"/>
</dbReference>
<dbReference type="PANTHER" id="PTHR46630:SF1">
    <property type="entry name" value="TETRATRICOPEPTIDE REPEAT PROTEIN 29"/>
    <property type="match status" value="1"/>
</dbReference>
<sequence>MEILTLGEKIKAKRKEMNMTLKELAGDRITPGQISLVESGKSNPSIDLLEYMAEKLNTDIEYFMESEEKQAAKICEFYSNIAESAINSGNKLRAQEVIDKGIHYAQKYNLSYFKGKLEMALANLKFINEEYEEAQQYCLSANSVFLKTENIEEIVKSFILLGIITLKMGYIPTSLNYFMQADNILNESNYMNEMLKARIYFYIASCHSKMNNVSQAIDFAMLARDKLNVLGNKKEYAETLMILSIAYSQEKKIKEALKYAKEASKIFNEINDVREMADIETNLGVIFAKGNNMDESFLHLNKAIKLKQDIKDETLADTMLKICDNYIQICDYEKAKEIVDEVLNVIDDEQHMYRIKCYEYLYKINQKMNNAPKAEETLLTAIRYIETLGYKKQLADFSILLGKFYIEIGEKELALNYINRGLEIFKEMGIILNE</sequence>
<dbReference type="SMART" id="SM00028">
    <property type="entry name" value="TPR"/>
    <property type="match status" value="5"/>
</dbReference>
<dbReference type="AlphaFoldDB" id="A0A017RU74"/>
<evidence type="ECO:0000256" key="5">
    <source>
        <dbReference type="ARBA" id="ARBA00038253"/>
    </source>
</evidence>
<evidence type="ECO:0000259" key="6">
    <source>
        <dbReference type="PROSITE" id="PS50943"/>
    </source>
</evidence>
<dbReference type="CDD" id="cd00093">
    <property type="entry name" value="HTH_XRE"/>
    <property type="match status" value="1"/>
</dbReference>
<comment type="similarity">
    <text evidence="5">Belongs to the Rap family.</text>
</comment>
<keyword evidence="8" id="KW-1185">Reference proteome</keyword>
<dbReference type="PANTHER" id="PTHR46630">
    <property type="entry name" value="TETRATRICOPEPTIDE REPEAT PROTEIN 29"/>
    <property type="match status" value="1"/>
</dbReference>